<dbReference type="InterPro" id="IPR006342">
    <property type="entry name" value="FkbM_mtfrase"/>
</dbReference>
<comment type="caution">
    <text evidence="2">The sequence shown here is derived from an EMBL/GenBank/DDBJ whole genome shotgun (WGS) entry which is preliminary data.</text>
</comment>
<dbReference type="NCBIfam" id="TIGR01444">
    <property type="entry name" value="fkbM_fam"/>
    <property type="match status" value="1"/>
</dbReference>
<sequence length="356" mass="40558">MGYKNSELIRSMLLSRRPALHLSVLFSRLQLFTSFVLIYSDWPKVILTRISGRRVVINIRFTGLSVKVDSGSIGRSLLFARCLAMLNYRQEAGFLLAIAPPNYVEEIDLGEQSLDKIPLRWLGWVASFSRHGGKLYTHGDFVLAEIDGLIWFVRKHSEDIRLGPLLGHGFENHEYHKWFKPLIHPGSVFVDVGANVGGYALRAAKMKSIVYALEPNMETFWVLQQNMLKNRLSFQTYNLAAGSKNMDGVIYGREGHEGKFSLTWFRGATVKRRVKIVTLDELLMGRLERVDLLKVDVEGAEKQVLEGSQNLLKVTRYVMLELRNYELADWLGEKGFRVKDVGSSFGDSLNVLFEKI</sequence>
<dbReference type="InterPro" id="IPR029063">
    <property type="entry name" value="SAM-dependent_MTases_sf"/>
</dbReference>
<dbReference type="EMBL" id="NEXF01000233">
    <property type="protein sequence ID" value="PSO07538.1"/>
    <property type="molecule type" value="Genomic_DNA"/>
</dbReference>
<organism evidence="2 3">
    <name type="scientific">Candidatus Marsarchaeota G2 archaeon BE_D</name>
    <dbReference type="NCBI Taxonomy" id="1978158"/>
    <lineage>
        <taxon>Archaea</taxon>
        <taxon>Candidatus Marsarchaeota</taxon>
        <taxon>Candidatus Marsarchaeota group 2</taxon>
    </lineage>
</organism>
<protein>
    <recommendedName>
        <fullName evidence="1">Methyltransferase FkbM domain-containing protein</fullName>
    </recommendedName>
</protein>
<evidence type="ECO:0000259" key="1">
    <source>
        <dbReference type="Pfam" id="PF05050"/>
    </source>
</evidence>
<evidence type="ECO:0000313" key="3">
    <source>
        <dbReference type="Proteomes" id="UP000242015"/>
    </source>
</evidence>
<feature type="domain" description="Methyltransferase FkbM" evidence="1">
    <location>
        <begin position="191"/>
        <end position="337"/>
    </location>
</feature>
<gene>
    <name evidence="2" type="ORF">B9Q04_10380</name>
</gene>
<dbReference type="Proteomes" id="UP000242015">
    <property type="component" value="Unassembled WGS sequence"/>
</dbReference>
<dbReference type="Gene3D" id="3.40.50.150">
    <property type="entry name" value="Vaccinia Virus protein VP39"/>
    <property type="match status" value="1"/>
</dbReference>
<name>A0A2R6C9N0_9ARCH</name>
<dbReference type="AlphaFoldDB" id="A0A2R6C9N0"/>
<accession>A0A2R6C9N0</accession>
<dbReference type="Pfam" id="PF05050">
    <property type="entry name" value="Methyltransf_21"/>
    <property type="match status" value="1"/>
</dbReference>
<proteinExistence type="predicted"/>
<dbReference type="InterPro" id="IPR052514">
    <property type="entry name" value="SAM-dependent_MTase"/>
</dbReference>
<evidence type="ECO:0000313" key="2">
    <source>
        <dbReference type="EMBL" id="PSO07538.1"/>
    </source>
</evidence>
<dbReference type="PANTHER" id="PTHR34203:SF15">
    <property type="entry name" value="SLL1173 PROTEIN"/>
    <property type="match status" value="1"/>
</dbReference>
<dbReference type="SUPFAM" id="SSF53335">
    <property type="entry name" value="S-adenosyl-L-methionine-dependent methyltransferases"/>
    <property type="match status" value="1"/>
</dbReference>
<dbReference type="PANTHER" id="PTHR34203">
    <property type="entry name" value="METHYLTRANSFERASE, FKBM FAMILY PROTEIN"/>
    <property type="match status" value="1"/>
</dbReference>
<reference evidence="2 3" key="1">
    <citation type="submission" date="2017-04" db="EMBL/GenBank/DDBJ databases">
        <title>Novel microbial lineages endemic to geothermal iron-oxide mats fill important gaps in the evolutionary history of Archaea.</title>
        <authorList>
            <person name="Jay Z.J."/>
            <person name="Beam J.P."/>
            <person name="Dlakic M."/>
            <person name="Rusch D.B."/>
            <person name="Kozubal M.A."/>
            <person name="Inskeep W.P."/>
        </authorList>
    </citation>
    <scope>NUCLEOTIDE SEQUENCE [LARGE SCALE GENOMIC DNA]</scope>
    <source>
        <strain evidence="2">BE_D</strain>
    </source>
</reference>